<keyword evidence="4" id="KW-0812">Transmembrane</keyword>
<dbReference type="PRINTS" id="PR01021">
    <property type="entry name" value="OMPADOMAIN"/>
</dbReference>
<sequence>MRKFLLGAAIASCMVPSMASAAEEGTWYLNPAIGYQVFDGSRDLTSTEVALFGAEYVLSKDWGVELRGLYSVAASDRNIRAQDQKILGSSIDMLRYFSLGGQNAKFTPYLAAGMGVIEADYESGRYDSQTQLNAGGGVRYTIDEKWSVRADTRLVYGTDHETQDGNASIGLSYAFGGSPAPAPAPMPVSNDSDADGVVDGVDQCSGTPAGVAVDAKGCALDKDGDGVPNYRDKCPNTPAGRQVDKFGCKFVIKHSESIKLEINFPNNSDAIPVAYAAELKKVAAFMTKFSGVKAVVEGHADSNGAAAYNKQLSQRRADSVRKALIRDYNIAENRLSAVGYGEERPIADNKTSEGRRANRRVVAVIQAEVTE</sequence>
<dbReference type="CDD" id="cd07185">
    <property type="entry name" value="OmpA_C-like"/>
    <property type="match status" value="1"/>
</dbReference>
<feature type="signal peptide" evidence="11">
    <location>
        <begin position="1"/>
        <end position="21"/>
    </location>
</feature>
<proteinExistence type="predicted"/>
<dbReference type="RefSeq" id="WP_344938368.1">
    <property type="nucleotide sequence ID" value="NZ_BAABDM010000010.1"/>
</dbReference>
<dbReference type="Pfam" id="PF02412">
    <property type="entry name" value="TSP_3"/>
    <property type="match status" value="1"/>
</dbReference>
<feature type="domain" description="OmpA-like" evidence="12">
    <location>
        <begin position="251"/>
        <end position="369"/>
    </location>
</feature>
<evidence type="ECO:0000313" key="13">
    <source>
        <dbReference type="EMBL" id="GAA4104849.1"/>
    </source>
</evidence>
<keyword evidence="7" id="KW-0626">Porin</keyword>
<dbReference type="Gene3D" id="3.30.1330.60">
    <property type="entry name" value="OmpA-like domain"/>
    <property type="match status" value="1"/>
</dbReference>
<dbReference type="SUPFAM" id="SSF103088">
    <property type="entry name" value="OmpA-like"/>
    <property type="match status" value="1"/>
</dbReference>
<feature type="chain" id="PRO_5046414408" evidence="11">
    <location>
        <begin position="22"/>
        <end position="371"/>
    </location>
</feature>
<keyword evidence="14" id="KW-1185">Reference proteome</keyword>
<dbReference type="InterPro" id="IPR028974">
    <property type="entry name" value="TSP_type-3_rpt"/>
</dbReference>
<dbReference type="InterPro" id="IPR006664">
    <property type="entry name" value="OMP_bac"/>
</dbReference>
<dbReference type="SUPFAM" id="SSF56925">
    <property type="entry name" value="OMPA-like"/>
    <property type="match status" value="1"/>
</dbReference>
<reference evidence="14" key="1">
    <citation type="journal article" date="2019" name="Int. J. Syst. Evol. Microbiol.">
        <title>The Global Catalogue of Microorganisms (GCM) 10K type strain sequencing project: providing services to taxonomists for standard genome sequencing and annotation.</title>
        <authorList>
            <consortium name="The Broad Institute Genomics Platform"/>
            <consortium name="The Broad Institute Genome Sequencing Center for Infectious Disease"/>
            <person name="Wu L."/>
            <person name="Ma J."/>
        </authorList>
    </citation>
    <scope>NUCLEOTIDE SEQUENCE [LARGE SCALE GENOMIC DNA]</scope>
    <source>
        <strain evidence="14">JCM 17304</strain>
    </source>
</reference>
<dbReference type="InterPro" id="IPR006665">
    <property type="entry name" value="OmpA-like"/>
</dbReference>
<evidence type="ECO:0000256" key="6">
    <source>
        <dbReference type="ARBA" id="ARBA00023065"/>
    </source>
</evidence>
<organism evidence="13 14">
    <name type="scientific">Zhongshania borealis</name>
    <dbReference type="NCBI Taxonomy" id="889488"/>
    <lineage>
        <taxon>Bacteria</taxon>
        <taxon>Pseudomonadati</taxon>
        <taxon>Pseudomonadota</taxon>
        <taxon>Gammaproteobacteria</taxon>
        <taxon>Cellvibrionales</taxon>
        <taxon>Spongiibacteraceae</taxon>
        <taxon>Zhongshania</taxon>
    </lineage>
</organism>
<dbReference type="InterPro" id="IPR050330">
    <property type="entry name" value="Bact_OuterMem_StrucFunc"/>
</dbReference>
<name>A0ABP7X560_9GAMM</name>
<dbReference type="PANTHER" id="PTHR30329">
    <property type="entry name" value="STATOR ELEMENT OF FLAGELLAR MOTOR COMPLEX"/>
    <property type="match status" value="1"/>
</dbReference>
<dbReference type="InterPro" id="IPR011250">
    <property type="entry name" value="OMP/PagP_B-barrel"/>
</dbReference>
<comment type="caution">
    <text evidence="13">The sequence shown here is derived from an EMBL/GenBank/DDBJ whole genome shotgun (WGS) entry which is preliminary data.</text>
</comment>
<dbReference type="Pfam" id="PF00691">
    <property type="entry name" value="OmpA"/>
    <property type="match status" value="1"/>
</dbReference>
<evidence type="ECO:0000256" key="5">
    <source>
        <dbReference type="ARBA" id="ARBA00022729"/>
    </source>
</evidence>
<evidence type="ECO:0000313" key="14">
    <source>
        <dbReference type="Proteomes" id="UP001500392"/>
    </source>
</evidence>
<dbReference type="InterPro" id="IPR036737">
    <property type="entry name" value="OmpA-like_sf"/>
</dbReference>
<dbReference type="SUPFAM" id="SSF103647">
    <property type="entry name" value="TSP type-3 repeat"/>
    <property type="match status" value="1"/>
</dbReference>
<dbReference type="InterPro" id="IPR027385">
    <property type="entry name" value="Beta-barrel_OMP"/>
</dbReference>
<comment type="subcellular location">
    <subcellularLocation>
        <location evidence="1">Cell outer membrane</location>
        <topology evidence="1">Multi-pass membrane protein</topology>
    </subcellularLocation>
</comment>
<evidence type="ECO:0000256" key="10">
    <source>
        <dbReference type="PROSITE-ProRule" id="PRU00473"/>
    </source>
</evidence>
<evidence type="ECO:0000259" key="12">
    <source>
        <dbReference type="PROSITE" id="PS51123"/>
    </source>
</evidence>
<gene>
    <name evidence="13" type="ORF">GCM10022414_34010</name>
</gene>
<keyword evidence="3" id="KW-1134">Transmembrane beta strand</keyword>
<dbReference type="Pfam" id="PF13505">
    <property type="entry name" value="OMP_b-brl"/>
    <property type="match status" value="1"/>
</dbReference>
<evidence type="ECO:0000256" key="9">
    <source>
        <dbReference type="ARBA" id="ARBA00023237"/>
    </source>
</evidence>
<evidence type="ECO:0000256" key="7">
    <source>
        <dbReference type="ARBA" id="ARBA00023114"/>
    </source>
</evidence>
<dbReference type="PANTHER" id="PTHR30329:SF21">
    <property type="entry name" value="LIPOPROTEIN YIAD-RELATED"/>
    <property type="match status" value="1"/>
</dbReference>
<keyword evidence="5 11" id="KW-0732">Signal</keyword>
<dbReference type="Proteomes" id="UP001500392">
    <property type="component" value="Unassembled WGS sequence"/>
</dbReference>
<evidence type="ECO:0000256" key="1">
    <source>
        <dbReference type="ARBA" id="ARBA00004571"/>
    </source>
</evidence>
<accession>A0ABP7X560</accession>
<evidence type="ECO:0000256" key="3">
    <source>
        <dbReference type="ARBA" id="ARBA00022452"/>
    </source>
</evidence>
<evidence type="ECO:0000256" key="2">
    <source>
        <dbReference type="ARBA" id="ARBA00022448"/>
    </source>
</evidence>
<evidence type="ECO:0000256" key="4">
    <source>
        <dbReference type="ARBA" id="ARBA00022692"/>
    </source>
</evidence>
<evidence type="ECO:0000256" key="8">
    <source>
        <dbReference type="ARBA" id="ARBA00023136"/>
    </source>
</evidence>
<keyword evidence="6" id="KW-0406">Ion transport</keyword>
<dbReference type="PROSITE" id="PS51123">
    <property type="entry name" value="OMPA_2"/>
    <property type="match status" value="1"/>
</dbReference>
<dbReference type="EMBL" id="BAABDM010000010">
    <property type="protein sequence ID" value="GAA4104849.1"/>
    <property type="molecule type" value="Genomic_DNA"/>
</dbReference>
<keyword evidence="2" id="KW-0813">Transport</keyword>
<dbReference type="InterPro" id="IPR003367">
    <property type="entry name" value="Thrombospondin_3-like_rpt"/>
</dbReference>
<keyword evidence="8 10" id="KW-0472">Membrane</keyword>
<evidence type="ECO:0000256" key="11">
    <source>
        <dbReference type="SAM" id="SignalP"/>
    </source>
</evidence>
<keyword evidence="9" id="KW-0998">Cell outer membrane</keyword>
<protein>
    <submittedName>
        <fullName evidence="13">OmpA family protein</fullName>
    </submittedName>
</protein>
<dbReference type="Gene3D" id="2.40.160.20">
    <property type="match status" value="1"/>
</dbReference>